<dbReference type="InterPro" id="IPR051316">
    <property type="entry name" value="Zinc-reg_GTPase_activator"/>
</dbReference>
<dbReference type="SUPFAM" id="SSF52540">
    <property type="entry name" value="P-loop containing nucleoside triphosphate hydrolases"/>
    <property type="match status" value="1"/>
</dbReference>
<dbReference type="InterPro" id="IPR003495">
    <property type="entry name" value="CobW/HypB/UreG_nucleotide-bd"/>
</dbReference>
<dbReference type="Gene3D" id="3.40.50.300">
    <property type="entry name" value="P-loop containing nucleotide triphosphate hydrolases"/>
    <property type="match status" value="1"/>
</dbReference>
<reference evidence="2 3" key="1">
    <citation type="submission" date="2019-02" db="EMBL/GenBank/DDBJ databases">
        <title>Deep-cultivation of Planctomycetes and their phenomic and genomic characterization uncovers novel biology.</title>
        <authorList>
            <person name="Wiegand S."/>
            <person name="Jogler M."/>
            <person name="Boedeker C."/>
            <person name="Pinto D."/>
            <person name="Vollmers J."/>
            <person name="Rivas-Marin E."/>
            <person name="Kohn T."/>
            <person name="Peeters S.H."/>
            <person name="Heuer A."/>
            <person name="Rast P."/>
            <person name="Oberbeckmann S."/>
            <person name="Bunk B."/>
            <person name="Jeske O."/>
            <person name="Meyerdierks A."/>
            <person name="Storesund J.E."/>
            <person name="Kallscheuer N."/>
            <person name="Luecker S."/>
            <person name="Lage O.M."/>
            <person name="Pohl T."/>
            <person name="Merkel B.J."/>
            <person name="Hornburger P."/>
            <person name="Mueller R.-W."/>
            <person name="Bruemmer F."/>
            <person name="Labrenz M."/>
            <person name="Spormann A.M."/>
            <person name="Op den Camp H."/>
            <person name="Overmann J."/>
            <person name="Amann R."/>
            <person name="Jetten M.S.M."/>
            <person name="Mascher T."/>
            <person name="Medema M.H."/>
            <person name="Devos D.P."/>
            <person name="Kaster A.-K."/>
            <person name="Ovreas L."/>
            <person name="Rohde M."/>
            <person name="Galperin M.Y."/>
            <person name="Jogler C."/>
        </authorList>
    </citation>
    <scope>NUCLEOTIDE SEQUENCE [LARGE SCALE GENOMIC DNA]</scope>
    <source>
        <strain evidence="2 3">HG66A1</strain>
    </source>
</reference>
<sequence length="402" mass="43674">MVSIFGALIHKSGYQVESEIRLKSSILVLAGETKMSHQIKFIMVGGFLGAGKTTTLGRLAKHYTDQGLNVGVVTNDQAADLVDTNSLRSQGLNVGEVAGACFCCHFNSLMDTIGELGSQQRPDVILAEPVGSCTDLVATVIQPIKQLYDADFKIQPYAVLMKPSHGLKILKNEQGSGFSPKAAYILKKQLEEADLILINRIDELSEEAVEELTTLVNEQFPGTPVLRTSALTGAGFEGLIEFLEQEGDFGGKILDIDYDIYAEGEAELGWLNSSVHVSAENEFSLDQLLLAVISHLQTSFREQGVETAHLKVIGLWEGFFGVSNLVSNDSEPKLSLASDCTVKEVDLIVNARVACDPDALTEQVMKVLEQCAGALNAKLEFNQTQSFRPGRPVPTHRYATPK</sequence>
<dbReference type="PANTHER" id="PTHR13748">
    <property type="entry name" value="COBW-RELATED"/>
    <property type="match status" value="1"/>
</dbReference>
<dbReference type="GO" id="GO:0005737">
    <property type="term" value="C:cytoplasm"/>
    <property type="evidence" value="ECO:0007669"/>
    <property type="project" value="TreeGrafter"/>
</dbReference>
<gene>
    <name evidence="2" type="ORF">HG66A1_06220</name>
</gene>
<dbReference type="AlphaFoldDB" id="A0A517PHM2"/>
<evidence type="ECO:0000259" key="1">
    <source>
        <dbReference type="Pfam" id="PF02492"/>
    </source>
</evidence>
<protein>
    <submittedName>
        <fullName evidence="2">Signal recognition particle protein Srp54</fullName>
    </submittedName>
</protein>
<evidence type="ECO:0000313" key="2">
    <source>
        <dbReference type="EMBL" id="QDT18859.1"/>
    </source>
</evidence>
<dbReference type="PANTHER" id="PTHR13748:SF62">
    <property type="entry name" value="COBW DOMAIN-CONTAINING PROTEIN"/>
    <property type="match status" value="1"/>
</dbReference>
<organism evidence="2 3">
    <name type="scientific">Gimesia chilikensis</name>
    <dbReference type="NCBI Taxonomy" id="2605989"/>
    <lineage>
        <taxon>Bacteria</taxon>
        <taxon>Pseudomonadati</taxon>
        <taxon>Planctomycetota</taxon>
        <taxon>Planctomycetia</taxon>
        <taxon>Planctomycetales</taxon>
        <taxon>Planctomycetaceae</taxon>
        <taxon>Gimesia</taxon>
    </lineage>
</organism>
<dbReference type="Proteomes" id="UP000320421">
    <property type="component" value="Chromosome"/>
</dbReference>
<evidence type="ECO:0000313" key="3">
    <source>
        <dbReference type="Proteomes" id="UP000320421"/>
    </source>
</evidence>
<keyword evidence="3" id="KW-1185">Reference proteome</keyword>
<proteinExistence type="predicted"/>
<name>A0A517PHM2_9PLAN</name>
<dbReference type="EMBL" id="CP036266">
    <property type="protein sequence ID" value="QDT18859.1"/>
    <property type="molecule type" value="Genomic_DNA"/>
</dbReference>
<dbReference type="Pfam" id="PF02492">
    <property type="entry name" value="cobW"/>
    <property type="match status" value="1"/>
</dbReference>
<dbReference type="InterPro" id="IPR027417">
    <property type="entry name" value="P-loop_NTPase"/>
</dbReference>
<accession>A0A517PHM2</accession>
<feature type="domain" description="CobW/HypB/UreG nucleotide-binding" evidence="1">
    <location>
        <begin position="42"/>
        <end position="225"/>
    </location>
</feature>